<evidence type="ECO:0000313" key="2">
    <source>
        <dbReference type="Proteomes" id="UP000472267"/>
    </source>
</evidence>
<dbReference type="Proteomes" id="UP000472267">
    <property type="component" value="Chromosome 8"/>
</dbReference>
<reference evidence="1" key="3">
    <citation type="submission" date="2025-09" db="UniProtKB">
        <authorList>
            <consortium name="Ensembl"/>
        </authorList>
    </citation>
    <scope>IDENTIFICATION</scope>
</reference>
<dbReference type="AlphaFoldDB" id="A0A672H5Q9"/>
<evidence type="ECO:0000313" key="1">
    <source>
        <dbReference type="Ensembl" id="ENSSFAP00005024448.1"/>
    </source>
</evidence>
<keyword evidence="2" id="KW-1185">Reference proteome</keyword>
<proteinExistence type="predicted"/>
<reference evidence="1" key="1">
    <citation type="submission" date="2019-06" db="EMBL/GenBank/DDBJ databases">
        <authorList>
            <consortium name="Wellcome Sanger Institute Data Sharing"/>
        </authorList>
    </citation>
    <scope>NUCLEOTIDE SEQUENCE [LARGE SCALE GENOMIC DNA]</scope>
</reference>
<name>A0A672H5Q9_SALFA</name>
<dbReference type="InParanoid" id="A0A672H5Q9"/>
<sequence>LRASLLVLTKASAVGMNVLPAGLLTGLVRKTEVNKPNLLKKYRYKFTINGRDLTGCEHTCQEGHNTGSCSNNLC</sequence>
<organism evidence="1 2">
    <name type="scientific">Salarias fasciatus</name>
    <name type="common">Jewelled blenny</name>
    <name type="synonym">Blennius fasciatus</name>
    <dbReference type="NCBI Taxonomy" id="181472"/>
    <lineage>
        <taxon>Eukaryota</taxon>
        <taxon>Metazoa</taxon>
        <taxon>Chordata</taxon>
        <taxon>Craniata</taxon>
        <taxon>Vertebrata</taxon>
        <taxon>Euteleostomi</taxon>
        <taxon>Actinopterygii</taxon>
        <taxon>Neopterygii</taxon>
        <taxon>Teleostei</taxon>
        <taxon>Neoteleostei</taxon>
        <taxon>Acanthomorphata</taxon>
        <taxon>Ovalentaria</taxon>
        <taxon>Blenniimorphae</taxon>
        <taxon>Blenniiformes</taxon>
        <taxon>Blennioidei</taxon>
        <taxon>Blenniidae</taxon>
        <taxon>Salariinae</taxon>
        <taxon>Salarias</taxon>
    </lineage>
</organism>
<reference evidence="1" key="2">
    <citation type="submission" date="2025-08" db="UniProtKB">
        <authorList>
            <consortium name="Ensembl"/>
        </authorList>
    </citation>
    <scope>IDENTIFICATION</scope>
</reference>
<dbReference type="Ensembl" id="ENSSFAT00005025428.1">
    <property type="protein sequence ID" value="ENSSFAP00005024448.1"/>
    <property type="gene ID" value="ENSSFAG00005012593.1"/>
</dbReference>
<protein>
    <submittedName>
        <fullName evidence="1">Uncharacterized protein</fullName>
    </submittedName>
</protein>
<accession>A0A672H5Q9</accession>